<accession>A0A4U3LN92</accession>
<keyword evidence="1" id="KW-0479">Metal-binding</keyword>
<evidence type="ECO:0000256" key="1">
    <source>
        <dbReference type="ARBA" id="ARBA00022723"/>
    </source>
</evidence>
<dbReference type="InterPro" id="IPR036849">
    <property type="entry name" value="Enolase-like_C_sf"/>
</dbReference>
<dbReference type="SUPFAM" id="SSF54826">
    <property type="entry name" value="Enolase N-terminal domain-like"/>
    <property type="match status" value="1"/>
</dbReference>
<organism evidence="3 4">
    <name type="scientific">Herbidospora galbida</name>
    <dbReference type="NCBI Taxonomy" id="2575442"/>
    <lineage>
        <taxon>Bacteria</taxon>
        <taxon>Bacillati</taxon>
        <taxon>Actinomycetota</taxon>
        <taxon>Actinomycetes</taxon>
        <taxon>Streptosporangiales</taxon>
        <taxon>Streptosporangiaceae</taxon>
        <taxon>Herbidospora</taxon>
    </lineage>
</organism>
<comment type="caution">
    <text evidence="3">The sequence shown here is derived from an EMBL/GenBank/DDBJ whole genome shotgun (WGS) entry which is preliminary data.</text>
</comment>
<dbReference type="InterPro" id="IPR029017">
    <property type="entry name" value="Enolase-like_N"/>
</dbReference>
<feature type="domain" description="Enolase C-terminal" evidence="2">
    <location>
        <begin position="122"/>
        <end position="320"/>
    </location>
</feature>
<dbReference type="InterPro" id="IPR029065">
    <property type="entry name" value="Enolase_C-like"/>
</dbReference>
<evidence type="ECO:0000259" key="2">
    <source>
        <dbReference type="Pfam" id="PF13378"/>
    </source>
</evidence>
<dbReference type="SFLD" id="SFLDS00001">
    <property type="entry name" value="Enolase"/>
    <property type="match status" value="1"/>
</dbReference>
<dbReference type="Gene3D" id="3.20.20.120">
    <property type="entry name" value="Enolase-like C-terminal domain"/>
    <property type="match status" value="1"/>
</dbReference>
<proteinExistence type="predicted"/>
<keyword evidence="4" id="KW-1185">Reference proteome</keyword>
<dbReference type="RefSeq" id="WP_137251881.1">
    <property type="nucleotide sequence ID" value="NZ_SZQA01000079.1"/>
</dbReference>
<dbReference type="GO" id="GO:0003824">
    <property type="term" value="F:catalytic activity"/>
    <property type="evidence" value="ECO:0007669"/>
    <property type="project" value="UniProtKB-ARBA"/>
</dbReference>
<dbReference type="PANTHER" id="PTHR48073">
    <property type="entry name" value="O-SUCCINYLBENZOATE SYNTHASE-RELATED"/>
    <property type="match status" value="1"/>
</dbReference>
<name>A0A4U3LN92_9ACTN</name>
<protein>
    <submittedName>
        <fullName evidence="3">O-succinylbenzoate-CoA synthase</fullName>
    </submittedName>
</protein>
<dbReference type="Gene3D" id="3.30.390.10">
    <property type="entry name" value="Enolase-like, N-terminal domain"/>
    <property type="match status" value="1"/>
</dbReference>
<reference evidence="3 4" key="1">
    <citation type="submission" date="2019-04" db="EMBL/GenBank/DDBJ databases">
        <title>Herbidospora sp. NEAU-GS14.nov., a novel actinomycete isolated from soil.</title>
        <authorList>
            <person name="Han L."/>
        </authorList>
    </citation>
    <scope>NUCLEOTIDE SEQUENCE [LARGE SCALE GENOMIC DNA]</scope>
    <source>
        <strain evidence="3 4">NEAU-GS14</strain>
    </source>
</reference>
<dbReference type="Proteomes" id="UP000308705">
    <property type="component" value="Unassembled WGS sequence"/>
</dbReference>
<dbReference type="SUPFAM" id="SSF51604">
    <property type="entry name" value="Enolase C-terminal domain-like"/>
    <property type="match status" value="1"/>
</dbReference>
<evidence type="ECO:0000313" key="4">
    <source>
        <dbReference type="Proteomes" id="UP000308705"/>
    </source>
</evidence>
<evidence type="ECO:0000313" key="3">
    <source>
        <dbReference type="EMBL" id="TKK77245.1"/>
    </source>
</evidence>
<sequence>MPRVREVDVFRLVLPYGRRPESILVKLTDHGGMAGWGEVVHPDPKVWNTLEETLAQILIGVDWETPHDLPELGSAADMACWDLATRMTGVPLAHAIGGTRTSLMATVRLPAVRSLQSAVDGVNRFVGAGYAHVTVEIHPGWDVEPLRAIRAAYPALAITVDARRAYTEIGQLESLAGYDLSGIERPCDDLDLSAELQSRLSIPVVVEARSLAELDEAIAARAGRALMLRPSLFGSLAAVKTAHDRARRAGWDITCADGRGAGLARAATVAVAALPGCTLPSDVTEPPRNAQIVDPPVGASGGVVAIPLTQPGLGHTVDEERVRRMARDSFALR</sequence>
<dbReference type="AlphaFoldDB" id="A0A4U3LN92"/>
<dbReference type="OrthoDB" id="9774531at2"/>
<dbReference type="Pfam" id="PF13378">
    <property type="entry name" value="MR_MLE_C"/>
    <property type="match status" value="1"/>
</dbReference>
<dbReference type="GO" id="GO:0046872">
    <property type="term" value="F:metal ion binding"/>
    <property type="evidence" value="ECO:0007669"/>
    <property type="project" value="UniProtKB-KW"/>
</dbReference>
<gene>
    <name evidence="3" type="ORF">FDA94_38125</name>
</gene>
<dbReference type="EMBL" id="SZQA01000079">
    <property type="protein sequence ID" value="TKK77245.1"/>
    <property type="molecule type" value="Genomic_DNA"/>
</dbReference>